<dbReference type="EMBL" id="CP036433">
    <property type="protein sequence ID" value="QDU96849.1"/>
    <property type="molecule type" value="Genomic_DNA"/>
</dbReference>
<organism evidence="1 2">
    <name type="scientific">Lignipirellula cremea</name>
    <dbReference type="NCBI Taxonomy" id="2528010"/>
    <lineage>
        <taxon>Bacteria</taxon>
        <taxon>Pseudomonadati</taxon>
        <taxon>Planctomycetota</taxon>
        <taxon>Planctomycetia</taxon>
        <taxon>Pirellulales</taxon>
        <taxon>Pirellulaceae</taxon>
        <taxon>Lignipirellula</taxon>
    </lineage>
</organism>
<protein>
    <submittedName>
        <fullName evidence="1">Uncharacterized protein</fullName>
    </submittedName>
</protein>
<sequence length="69" mass="8114">MQSNHHPFGFFEQGGGEFRQNDFSQCFPLRTYPCKADRLKSLLQAFERSDRFFGGRESPQLVYQRFGFA</sequence>
<keyword evidence="2" id="KW-1185">Reference proteome</keyword>
<evidence type="ECO:0000313" key="1">
    <source>
        <dbReference type="EMBL" id="QDU96849.1"/>
    </source>
</evidence>
<accession>A0A518DYC4</accession>
<dbReference type="Proteomes" id="UP000317648">
    <property type="component" value="Chromosome"/>
</dbReference>
<evidence type="ECO:0000313" key="2">
    <source>
        <dbReference type="Proteomes" id="UP000317648"/>
    </source>
</evidence>
<reference evidence="1 2" key="1">
    <citation type="submission" date="2019-02" db="EMBL/GenBank/DDBJ databases">
        <title>Deep-cultivation of Planctomycetes and their phenomic and genomic characterization uncovers novel biology.</title>
        <authorList>
            <person name="Wiegand S."/>
            <person name="Jogler M."/>
            <person name="Boedeker C."/>
            <person name="Pinto D."/>
            <person name="Vollmers J."/>
            <person name="Rivas-Marin E."/>
            <person name="Kohn T."/>
            <person name="Peeters S.H."/>
            <person name="Heuer A."/>
            <person name="Rast P."/>
            <person name="Oberbeckmann S."/>
            <person name="Bunk B."/>
            <person name="Jeske O."/>
            <person name="Meyerdierks A."/>
            <person name="Storesund J.E."/>
            <person name="Kallscheuer N."/>
            <person name="Luecker S."/>
            <person name="Lage O.M."/>
            <person name="Pohl T."/>
            <person name="Merkel B.J."/>
            <person name="Hornburger P."/>
            <person name="Mueller R.-W."/>
            <person name="Bruemmer F."/>
            <person name="Labrenz M."/>
            <person name="Spormann A.M."/>
            <person name="Op den Camp H."/>
            <person name="Overmann J."/>
            <person name="Amann R."/>
            <person name="Jetten M.S.M."/>
            <person name="Mascher T."/>
            <person name="Medema M.H."/>
            <person name="Devos D.P."/>
            <person name="Kaster A.-K."/>
            <person name="Ovreas L."/>
            <person name="Rohde M."/>
            <person name="Galperin M.Y."/>
            <person name="Jogler C."/>
        </authorList>
    </citation>
    <scope>NUCLEOTIDE SEQUENCE [LARGE SCALE GENOMIC DNA]</scope>
    <source>
        <strain evidence="1 2">Pla85_3_4</strain>
    </source>
</reference>
<dbReference type="AlphaFoldDB" id="A0A518DYC4"/>
<name>A0A518DYC4_9BACT</name>
<gene>
    <name evidence="1" type="ORF">Pla8534_46710</name>
</gene>
<proteinExistence type="predicted"/>
<dbReference type="KEGG" id="lcre:Pla8534_46710"/>